<reference evidence="8 9" key="1">
    <citation type="journal article" date="2022" name="Nat. Plants">
        <title>Genomes of leafy and leafless Platanthera orchids illuminate the evolution of mycoheterotrophy.</title>
        <authorList>
            <person name="Li M.H."/>
            <person name="Liu K.W."/>
            <person name="Li Z."/>
            <person name="Lu H.C."/>
            <person name="Ye Q.L."/>
            <person name="Zhang D."/>
            <person name="Wang J.Y."/>
            <person name="Li Y.F."/>
            <person name="Zhong Z.M."/>
            <person name="Liu X."/>
            <person name="Yu X."/>
            <person name="Liu D.K."/>
            <person name="Tu X.D."/>
            <person name="Liu B."/>
            <person name="Hao Y."/>
            <person name="Liao X.Y."/>
            <person name="Jiang Y.T."/>
            <person name="Sun W.H."/>
            <person name="Chen J."/>
            <person name="Chen Y.Q."/>
            <person name="Ai Y."/>
            <person name="Zhai J.W."/>
            <person name="Wu S.S."/>
            <person name="Zhou Z."/>
            <person name="Hsiao Y.Y."/>
            <person name="Wu W.L."/>
            <person name="Chen Y.Y."/>
            <person name="Lin Y.F."/>
            <person name="Hsu J.L."/>
            <person name="Li C.Y."/>
            <person name="Wang Z.W."/>
            <person name="Zhao X."/>
            <person name="Zhong W.Y."/>
            <person name="Ma X.K."/>
            <person name="Ma L."/>
            <person name="Huang J."/>
            <person name="Chen G.Z."/>
            <person name="Huang M.Z."/>
            <person name="Huang L."/>
            <person name="Peng D.H."/>
            <person name="Luo Y.B."/>
            <person name="Zou S.Q."/>
            <person name="Chen S.P."/>
            <person name="Lan S."/>
            <person name="Tsai W.C."/>
            <person name="Van de Peer Y."/>
            <person name="Liu Z.J."/>
        </authorList>
    </citation>
    <scope>NUCLEOTIDE SEQUENCE [LARGE SCALE GENOMIC DNA]</scope>
    <source>
        <strain evidence="8">Lor288</strain>
    </source>
</reference>
<keyword evidence="9" id="KW-1185">Reference proteome</keyword>
<keyword evidence="5" id="KW-0560">Oxidoreductase</keyword>
<dbReference type="InterPro" id="IPR022674">
    <property type="entry name" value="G6P_DH_NAD-bd"/>
</dbReference>
<dbReference type="SUPFAM" id="SSF51735">
    <property type="entry name" value="NAD(P)-binding Rossmann-fold domains"/>
    <property type="match status" value="1"/>
</dbReference>
<keyword evidence="4" id="KW-0521">NADP</keyword>
<dbReference type="PANTHER" id="PTHR23429">
    <property type="entry name" value="GLUCOSE-6-PHOSPHATE 1-DEHYDROGENASE G6PD"/>
    <property type="match status" value="1"/>
</dbReference>
<sequence length="127" mass="14576">MSRSRLRDQTRIPWTGARGKAAVVNPSSLRYLCKGNEDSTEESDYLSKFLQLIKYVSGSYDSEEGFLLLNKEISEHETSKNSQPGTSRRLFYLALPPSVYRSVCRMIRSYCMNQCKVYYSALSHDNV</sequence>
<name>A0ABR2LKI2_9ASPA</name>
<accession>A0ABR2LKI2</accession>
<comment type="caution">
    <text evidence="8">The sequence shown here is derived from an EMBL/GenBank/DDBJ whole genome shotgun (WGS) entry which is preliminary data.</text>
</comment>
<evidence type="ECO:0000313" key="8">
    <source>
        <dbReference type="EMBL" id="KAK8943355.1"/>
    </source>
</evidence>
<organism evidence="8 9">
    <name type="scientific">Platanthera guangdongensis</name>
    <dbReference type="NCBI Taxonomy" id="2320717"/>
    <lineage>
        <taxon>Eukaryota</taxon>
        <taxon>Viridiplantae</taxon>
        <taxon>Streptophyta</taxon>
        <taxon>Embryophyta</taxon>
        <taxon>Tracheophyta</taxon>
        <taxon>Spermatophyta</taxon>
        <taxon>Magnoliopsida</taxon>
        <taxon>Liliopsida</taxon>
        <taxon>Asparagales</taxon>
        <taxon>Orchidaceae</taxon>
        <taxon>Orchidoideae</taxon>
        <taxon>Orchideae</taxon>
        <taxon>Orchidinae</taxon>
        <taxon>Platanthera</taxon>
    </lineage>
</organism>
<dbReference type="EMBL" id="JBBWWR010000018">
    <property type="protein sequence ID" value="KAK8943355.1"/>
    <property type="molecule type" value="Genomic_DNA"/>
</dbReference>
<comment type="pathway">
    <text evidence="1">Carbohydrate degradation; pentose phosphate pathway; D-ribulose 5-phosphate from D-glucose 6-phosphate (oxidative stage): step 1/3.</text>
</comment>
<evidence type="ECO:0000256" key="1">
    <source>
        <dbReference type="ARBA" id="ARBA00004937"/>
    </source>
</evidence>
<keyword evidence="3" id="KW-0313">Glucose metabolism</keyword>
<dbReference type="PANTHER" id="PTHR23429:SF0">
    <property type="entry name" value="GLUCOSE-6-PHOSPHATE 1-DEHYDROGENASE"/>
    <property type="match status" value="1"/>
</dbReference>
<evidence type="ECO:0000256" key="4">
    <source>
        <dbReference type="ARBA" id="ARBA00022857"/>
    </source>
</evidence>
<dbReference type="Pfam" id="PF00479">
    <property type="entry name" value="G6PD_N"/>
    <property type="match status" value="1"/>
</dbReference>
<proteinExistence type="predicted"/>
<evidence type="ECO:0000313" key="9">
    <source>
        <dbReference type="Proteomes" id="UP001412067"/>
    </source>
</evidence>
<dbReference type="InterPro" id="IPR001282">
    <property type="entry name" value="G6P_DH"/>
</dbReference>
<evidence type="ECO:0000256" key="3">
    <source>
        <dbReference type="ARBA" id="ARBA00022526"/>
    </source>
</evidence>
<dbReference type="EC" id="1.1.1.49" evidence="2"/>
<dbReference type="InterPro" id="IPR036291">
    <property type="entry name" value="NAD(P)-bd_dom_sf"/>
</dbReference>
<dbReference type="Proteomes" id="UP001412067">
    <property type="component" value="Unassembled WGS sequence"/>
</dbReference>
<keyword evidence="6" id="KW-0119">Carbohydrate metabolism</keyword>
<evidence type="ECO:0000256" key="5">
    <source>
        <dbReference type="ARBA" id="ARBA00023002"/>
    </source>
</evidence>
<evidence type="ECO:0000256" key="6">
    <source>
        <dbReference type="ARBA" id="ARBA00023277"/>
    </source>
</evidence>
<evidence type="ECO:0000256" key="2">
    <source>
        <dbReference type="ARBA" id="ARBA00013019"/>
    </source>
</evidence>
<feature type="domain" description="Glucose-6-phosphate dehydrogenase NAD-binding" evidence="7">
    <location>
        <begin position="37"/>
        <end position="114"/>
    </location>
</feature>
<evidence type="ECO:0000259" key="7">
    <source>
        <dbReference type="Pfam" id="PF00479"/>
    </source>
</evidence>
<protein>
    <recommendedName>
        <fullName evidence="2">glucose-6-phosphate dehydrogenase (NADP(+))</fullName>
        <ecNumber evidence="2">1.1.1.49</ecNumber>
    </recommendedName>
</protein>
<dbReference type="Gene3D" id="3.40.50.720">
    <property type="entry name" value="NAD(P)-binding Rossmann-like Domain"/>
    <property type="match status" value="1"/>
</dbReference>
<gene>
    <name evidence="8" type="primary">G6PDH</name>
    <name evidence="8" type="ORF">KSP40_PGU011106</name>
</gene>